<evidence type="ECO:0000256" key="1">
    <source>
        <dbReference type="SAM" id="Phobius"/>
    </source>
</evidence>
<dbReference type="EMBL" id="JAAXPG010000040">
    <property type="protein sequence ID" value="NKZ01629.1"/>
    <property type="molecule type" value="Genomic_DNA"/>
</dbReference>
<keyword evidence="1" id="KW-1133">Transmembrane helix</keyword>
<evidence type="ECO:0008006" key="4">
    <source>
        <dbReference type="Google" id="ProtNLM"/>
    </source>
</evidence>
<keyword evidence="1" id="KW-0812">Transmembrane</keyword>
<evidence type="ECO:0000313" key="2">
    <source>
        <dbReference type="EMBL" id="NKZ01629.1"/>
    </source>
</evidence>
<reference evidence="2 3" key="1">
    <citation type="submission" date="2020-04" db="EMBL/GenBank/DDBJ databases">
        <title>MicrobeNet Type strains.</title>
        <authorList>
            <person name="Nicholson A.C."/>
        </authorList>
    </citation>
    <scope>NUCLEOTIDE SEQUENCE [LARGE SCALE GENOMIC DNA]</scope>
    <source>
        <strain evidence="2 3">ATCC 23612</strain>
    </source>
</reference>
<organism evidence="2 3">
    <name type="scientific">Nocardiopsis alborubida</name>
    <dbReference type="NCBI Taxonomy" id="146802"/>
    <lineage>
        <taxon>Bacteria</taxon>
        <taxon>Bacillati</taxon>
        <taxon>Actinomycetota</taxon>
        <taxon>Actinomycetes</taxon>
        <taxon>Streptosporangiales</taxon>
        <taxon>Nocardiopsidaceae</taxon>
        <taxon>Nocardiopsis</taxon>
    </lineage>
</organism>
<accession>A0A7X6MHD0</accession>
<keyword evidence="1" id="KW-0472">Membrane</keyword>
<dbReference type="AlphaFoldDB" id="A0A7X6MHD0"/>
<dbReference type="RefSeq" id="WP_061079675.1">
    <property type="nucleotide sequence ID" value="NZ_JAAXPG010000040.1"/>
</dbReference>
<keyword evidence="3" id="KW-1185">Reference proteome</keyword>
<feature type="transmembrane region" description="Helical" evidence="1">
    <location>
        <begin position="105"/>
        <end position="125"/>
    </location>
</feature>
<sequence length="157" mass="16311">MPDNVLGRRARRTSPALSALARLIENTGASARSSSVFGEPVVAEGSAVVPVARVTALTMMGGGSSRLFTAGGDGAGGTGFVRVRPAGFLLIDREGARYRPIRQPASLLVIPLAVVTAAAATRIVGVSLREARRRRALTAMQKSCEAARTSRGAEHTD</sequence>
<proteinExistence type="predicted"/>
<evidence type="ECO:0000313" key="3">
    <source>
        <dbReference type="Proteomes" id="UP000553209"/>
    </source>
</evidence>
<comment type="caution">
    <text evidence="2">The sequence shown here is derived from an EMBL/GenBank/DDBJ whole genome shotgun (WGS) entry which is preliminary data.</text>
</comment>
<gene>
    <name evidence="2" type="ORF">HGB44_28765</name>
</gene>
<name>A0A7X6MHD0_9ACTN</name>
<dbReference type="Proteomes" id="UP000553209">
    <property type="component" value="Unassembled WGS sequence"/>
</dbReference>
<protein>
    <recommendedName>
        <fullName evidence="4">Sporulation protein YtfJ</fullName>
    </recommendedName>
</protein>